<proteinExistence type="predicted"/>
<keyword evidence="3" id="KW-1185">Reference proteome</keyword>
<dbReference type="Proteomes" id="UP000215335">
    <property type="component" value="Unassembled WGS sequence"/>
</dbReference>
<sequence>MGSTTIGYLIRKYAAVVIFPTIVFSSIYADLRRTQKWKARLAEQNKEQ</sequence>
<name>A0A232F872_9HYME</name>
<comment type="caution">
    <text evidence="2">The sequence shown here is derived from an EMBL/GenBank/DDBJ whole genome shotgun (WGS) entry which is preliminary data.</text>
</comment>
<reference evidence="2 3" key="1">
    <citation type="journal article" date="2017" name="Curr. Biol.">
        <title>The Evolution of Venom by Co-option of Single-Copy Genes.</title>
        <authorList>
            <person name="Martinson E.O."/>
            <person name="Mrinalini"/>
            <person name="Kelkar Y.D."/>
            <person name="Chang C.H."/>
            <person name="Werren J.H."/>
        </authorList>
    </citation>
    <scope>NUCLEOTIDE SEQUENCE [LARGE SCALE GENOMIC DNA]</scope>
    <source>
        <strain evidence="2 3">Alberta</strain>
        <tissue evidence="2">Whole body</tissue>
    </source>
</reference>
<keyword evidence="1" id="KW-1133">Transmembrane helix</keyword>
<dbReference type="EMBL" id="NNAY01000754">
    <property type="protein sequence ID" value="OXU26659.1"/>
    <property type="molecule type" value="Genomic_DNA"/>
</dbReference>
<dbReference type="AlphaFoldDB" id="A0A232F872"/>
<keyword evidence="1" id="KW-0472">Membrane</keyword>
<evidence type="ECO:0000313" key="3">
    <source>
        <dbReference type="Proteomes" id="UP000215335"/>
    </source>
</evidence>
<gene>
    <name evidence="2" type="ORF">TSAR_010844</name>
</gene>
<evidence type="ECO:0000256" key="1">
    <source>
        <dbReference type="SAM" id="Phobius"/>
    </source>
</evidence>
<organism evidence="2 3">
    <name type="scientific">Trichomalopsis sarcophagae</name>
    <dbReference type="NCBI Taxonomy" id="543379"/>
    <lineage>
        <taxon>Eukaryota</taxon>
        <taxon>Metazoa</taxon>
        <taxon>Ecdysozoa</taxon>
        <taxon>Arthropoda</taxon>
        <taxon>Hexapoda</taxon>
        <taxon>Insecta</taxon>
        <taxon>Pterygota</taxon>
        <taxon>Neoptera</taxon>
        <taxon>Endopterygota</taxon>
        <taxon>Hymenoptera</taxon>
        <taxon>Apocrita</taxon>
        <taxon>Proctotrupomorpha</taxon>
        <taxon>Chalcidoidea</taxon>
        <taxon>Pteromalidae</taxon>
        <taxon>Pteromalinae</taxon>
        <taxon>Trichomalopsis</taxon>
    </lineage>
</organism>
<feature type="transmembrane region" description="Helical" evidence="1">
    <location>
        <begin position="12"/>
        <end position="31"/>
    </location>
</feature>
<evidence type="ECO:0000313" key="2">
    <source>
        <dbReference type="EMBL" id="OXU26659.1"/>
    </source>
</evidence>
<keyword evidence="1" id="KW-0812">Transmembrane</keyword>
<accession>A0A232F872</accession>
<protein>
    <submittedName>
        <fullName evidence="2">Uncharacterized protein</fullName>
    </submittedName>
</protein>